<evidence type="ECO:0000259" key="1">
    <source>
        <dbReference type="Pfam" id="PF24722"/>
    </source>
</evidence>
<accession>A0A163Z3E2</accession>
<dbReference type="Pfam" id="PF24722">
    <property type="entry name" value="DUF7674"/>
    <property type="match status" value="1"/>
</dbReference>
<dbReference type="AlphaFoldDB" id="A0A163Z3E2"/>
<dbReference type="InterPro" id="IPR056091">
    <property type="entry name" value="DUF7674"/>
</dbReference>
<dbReference type="OrthoDB" id="7063661at2"/>
<comment type="caution">
    <text evidence="2">The sequence shown here is derived from an EMBL/GenBank/DDBJ whole genome shotgun (WGS) entry which is preliminary data.</text>
</comment>
<sequence length="135" mass="16736">MSAWRRKALELFYDIRFTFLHGDENIYSLIFQLRRRVIRSHKNNDIEDLEKIYSYAEWCFNQERRSCYIWNAICVGFYEHLVEDEATRKAIPYRVKPYIFEQVIPLFKWILNKNEEVYKELIERYNKINNTDFEC</sequence>
<feature type="domain" description="DUF7674" evidence="1">
    <location>
        <begin position="12"/>
        <end position="98"/>
    </location>
</feature>
<protein>
    <recommendedName>
        <fullName evidence="1">DUF7674 domain-containing protein</fullName>
    </recommendedName>
</protein>
<keyword evidence="3" id="KW-1185">Reference proteome</keyword>
<evidence type="ECO:0000313" key="3">
    <source>
        <dbReference type="Proteomes" id="UP000076563"/>
    </source>
</evidence>
<organism evidence="2 3">
    <name type="scientific">Paenibacillus elgii</name>
    <dbReference type="NCBI Taxonomy" id="189691"/>
    <lineage>
        <taxon>Bacteria</taxon>
        <taxon>Bacillati</taxon>
        <taxon>Bacillota</taxon>
        <taxon>Bacilli</taxon>
        <taxon>Bacillales</taxon>
        <taxon>Paenibacillaceae</taxon>
        <taxon>Paenibacillus</taxon>
    </lineage>
</organism>
<dbReference type="Proteomes" id="UP000076563">
    <property type="component" value="Unassembled WGS sequence"/>
</dbReference>
<proteinExistence type="predicted"/>
<dbReference type="EMBL" id="LQRA01000046">
    <property type="protein sequence ID" value="KZE80903.1"/>
    <property type="molecule type" value="Genomic_DNA"/>
</dbReference>
<evidence type="ECO:0000313" key="2">
    <source>
        <dbReference type="EMBL" id="KZE80903.1"/>
    </source>
</evidence>
<reference evidence="3" key="1">
    <citation type="submission" date="2016-01" db="EMBL/GenBank/DDBJ databases">
        <title>Draft genome of Chromobacterium sp. F49.</title>
        <authorList>
            <person name="Hong K.W."/>
        </authorList>
    </citation>
    <scope>NUCLEOTIDE SEQUENCE [LARGE SCALE GENOMIC DNA]</scope>
    <source>
        <strain evidence="3">M63</strain>
    </source>
</reference>
<gene>
    <name evidence="2" type="ORF">AV654_11175</name>
</gene>
<name>A0A163Z3E2_9BACL</name>
<dbReference type="RefSeq" id="WP_063179556.1">
    <property type="nucleotide sequence ID" value="NZ_LQRA01000046.1"/>
</dbReference>